<accession>A0A1K0H919</accession>
<dbReference type="InterPro" id="IPR043502">
    <property type="entry name" value="DNA/RNA_pol_sf"/>
</dbReference>
<dbReference type="AlphaFoldDB" id="A0A1K0H919"/>
<proteinExistence type="predicted"/>
<dbReference type="Proteomes" id="UP000179920">
    <property type="component" value="Chromosome IX"/>
</dbReference>
<evidence type="ECO:0000313" key="2">
    <source>
        <dbReference type="Proteomes" id="UP000179920"/>
    </source>
</evidence>
<reference evidence="2" key="1">
    <citation type="submission" date="2016-04" db="EMBL/GenBank/DDBJ databases">
        <authorList>
            <person name="Guldener U."/>
            <person name="Guldener U."/>
        </authorList>
    </citation>
    <scope>NUCLEOTIDE SEQUENCE [LARGE SCALE GENOMIC DNA]</scope>
    <source>
        <strain evidence="2">UB2112</strain>
    </source>
</reference>
<dbReference type="EMBL" id="LT558125">
    <property type="protein sequence ID" value="SAM83011.1"/>
    <property type="molecule type" value="Genomic_DNA"/>
</dbReference>
<name>A0A1K0H919_9BASI</name>
<sequence>MVEAVLRMMRAGSDTNVVVVLAATVSRTASDPIQVATPRRPTGLDGPVSLTPLSPAAPDLRPAQRPPLLQGSAWHIDSPAGPPNLSTPLLQGLAQLIGNSVSTLDLGTPLLQGSAQSVIMPVGLGGTRTPPLQGLARLFDSVPAALVVPSADQCLSLLLDTWSHDPGPCPNTSFAGNVFDLASQPARHGSMQECAFVWSTLLSLYPDPIYHCQLLGMTEHSCLLSYDGLLCNADHHSDNLPISSAGHSHLCREIDACLAEGRLSIIPAGTNLIELPIRVVPKPCSTKLCTIHHLSHPCQLTATALPSVNAGISLGFIRIWYEGLQDLLAFVRQNPGCLLWKGDLEDAFWHVMIAEHDVHLLGFSYDGIRYCENMLTFRGSSSPWLFNLV</sequence>
<gene>
    <name evidence="1" type="ORF">UBRO_20728</name>
</gene>
<evidence type="ECO:0008006" key="3">
    <source>
        <dbReference type="Google" id="ProtNLM"/>
    </source>
</evidence>
<protein>
    <recommendedName>
        <fullName evidence="3">Reverse transcriptase domain-containing protein</fullName>
    </recommendedName>
</protein>
<dbReference type="SUPFAM" id="SSF56672">
    <property type="entry name" value="DNA/RNA polymerases"/>
    <property type="match status" value="1"/>
</dbReference>
<organism evidence="1 2">
    <name type="scientific">Ustilago bromivora</name>
    <dbReference type="NCBI Taxonomy" id="307758"/>
    <lineage>
        <taxon>Eukaryota</taxon>
        <taxon>Fungi</taxon>
        <taxon>Dikarya</taxon>
        <taxon>Basidiomycota</taxon>
        <taxon>Ustilaginomycotina</taxon>
        <taxon>Ustilaginomycetes</taxon>
        <taxon>Ustilaginales</taxon>
        <taxon>Ustilaginaceae</taxon>
        <taxon>Ustilago</taxon>
    </lineage>
</organism>
<dbReference type="OrthoDB" id="3248529at2759"/>
<evidence type="ECO:0000313" key="1">
    <source>
        <dbReference type="EMBL" id="SAM83011.1"/>
    </source>
</evidence>